<organism evidence="2 3">
    <name type="scientific">Portunus trituberculatus</name>
    <name type="common">Swimming crab</name>
    <name type="synonym">Neptunus trituberculatus</name>
    <dbReference type="NCBI Taxonomy" id="210409"/>
    <lineage>
        <taxon>Eukaryota</taxon>
        <taxon>Metazoa</taxon>
        <taxon>Ecdysozoa</taxon>
        <taxon>Arthropoda</taxon>
        <taxon>Crustacea</taxon>
        <taxon>Multicrustacea</taxon>
        <taxon>Malacostraca</taxon>
        <taxon>Eumalacostraca</taxon>
        <taxon>Eucarida</taxon>
        <taxon>Decapoda</taxon>
        <taxon>Pleocyemata</taxon>
        <taxon>Brachyura</taxon>
        <taxon>Eubrachyura</taxon>
        <taxon>Portunoidea</taxon>
        <taxon>Portunidae</taxon>
        <taxon>Portuninae</taxon>
        <taxon>Portunus</taxon>
    </lineage>
</organism>
<protein>
    <submittedName>
        <fullName evidence="2">Uncharacterized protein</fullName>
    </submittedName>
</protein>
<name>A0A5B7I5V9_PORTR</name>
<gene>
    <name evidence="2" type="ORF">E2C01_075352</name>
</gene>
<accession>A0A5B7I5V9</accession>
<dbReference type="Proteomes" id="UP000324222">
    <property type="component" value="Unassembled WGS sequence"/>
</dbReference>
<comment type="caution">
    <text evidence="2">The sequence shown here is derived from an EMBL/GenBank/DDBJ whole genome shotgun (WGS) entry which is preliminary data.</text>
</comment>
<dbReference type="EMBL" id="VSRR010054938">
    <property type="protein sequence ID" value="MPC80761.1"/>
    <property type="molecule type" value="Genomic_DNA"/>
</dbReference>
<proteinExistence type="predicted"/>
<feature type="compositionally biased region" description="Polar residues" evidence="1">
    <location>
        <begin position="1"/>
        <end position="12"/>
    </location>
</feature>
<evidence type="ECO:0000256" key="1">
    <source>
        <dbReference type="SAM" id="MobiDB-lite"/>
    </source>
</evidence>
<dbReference type="AlphaFoldDB" id="A0A5B7I5V9"/>
<feature type="region of interest" description="Disordered" evidence="1">
    <location>
        <begin position="1"/>
        <end position="49"/>
    </location>
</feature>
<feature type="compositionally biased region" description="Basic and acidic residues" evidence="1">
    <location>
        <begin position="29"/>
        <end position="39"/>
    </location>
</feature>
<sequence length="69" mass="7987">MTVHYCSNSHYTITPRHTEGPEAASQQKKMMEEDKERKKPNNKTAAEKGSFILLHFSRTRGGRGDRHSW</sequence>
<evidence type="ECO:0000313" key="2">
    <source>
        <dbReference type="EMBL" id="MPC80761.1"/>
    </source>
</evidence>
<evidence type="ECO:0000313" key="3">
    <source>
        <dbReference type="Proteomes" id="UP000324222"/>
    </source>
</evidence>
<reference evidence="2 3" key="1">
    <citation type="submission" date="2019-05" db="EMBL/GenBank/DDBJ databases">
        <title>Another draft genome of Portunus trituberculatus and its Hox gene families provides insights of decapod evolution.</title>
        <authorList>
            <person name="Jeong J.-H."/>
            <person name="Song I."/>
            <person name="Kim S."/>
            <person name="Choi T."/>
            <person name="Kim D."/>
            <person name="Ryu S."/>
            <person name="Kim W."/>
        </authorList>
    </citation>
    <scope>NUCLEOTIDE SEQUENCE [LARGE SCALE GENOMIC DNA]</scope>
    <source>
        <tissue evidence="2">Muscle</tissue>
    </source>
</reference>
<keyword evidence="3" id="KW-1185">Reference proteome</keyword>